<dbReference type="Pfam" id="PF07635">
    <property type="entry name" value="PSCyt1"/>
    <property type="match status" value="1"/>
</dbReference>
<keyword evidence="1 3" id="KW-0479">Metal-binding</keyword>
<dbReference type="KEGG" id="aagg:ETAA8_42300"/>
<dbReference type="RefSeq" id="WP_145092473.1">
    <property type="nucleotide sequence ID" value="NZ_CP036274.1"/>
</dbReference>
<evidence type="ECO:0000256" key="2">
    <source>
        <dbReference type="ARBA" id="ARBA00023004"/>
    </source>
</evidence>
<evidence type="ECO:0000313" key="7">
    <source>
        <dbReference type="EMBL" id="QDU29123.1"/>
    </source>
</evidence>
<dbReference type="Proteomes" id="UP000315017">
    <property type="component" value="Chromosome"/>
</dbReference>
<dbReference type="AlphaFoldDB" id="A0A517YFW8"/>
<feature type="coiled-coil region" evidence="4">
    <location>
        <begin position="420"/>
        <end position="447"/>
    </location>
</feature>
<evidence type="ECO:0000256" key="1">
    <source>
        <dbReference type="ARBA" id="ARBA00022723"/>
    </source>
</evidence>
<dbReference type="InterPro" id="IPR011444">
    <property type="entry name" value="DUF1549"/>
</dbReference>
<gene>
    <name evidence="7" type="ORF">ETAA8_42300</name>
</gene>
<name>A0A517YFW8_9BACT</name>
<dbReference type="InterPro" id="IPR022655">
    <property type="entry name" value="DUF1553"/>
</dbReference>
<keyword evidence="4" id="KW-0175">Coiled coil</keyword>
<keyword evidence="5" id="KW-0732">Signal</keyword>
<organism evidence="7 8">
    <name type="scientific">Anatilimnocola aggregata</name>
    <dbReference type="NCBI Taxonomy" id="2528021"/>
    <lineage>
        <taxon>Bacteria</taxon>
        <taxon>Pseudomonadati</taxon>
        <taxon>Planctomycetota</taxon>
        <taxon>Planctomycetia</taxon>
        <taxon>Pirellulales</taxon>
        <taxon>Pirellulaceae</taxon>
        <taxon>Anatilimnocola</taxon>
    </lineage>
</organism>
<evidence type="ECO:0000256" key="4">
    <source>
        <dbReference type="SAM" id="Coils"/>
    </source>
</evidence>
<protein>
    <submittedName>
        <fullName evidence="7">Planctomycete cytochrome C</fullName>
    </submittedName>
</protein>
<dbReference type="InterPro" id="IPR011429">
    <property type="entry name" value="Cyt_c_Planctomycete-type"/>
</dbReference>
<feature type="domain" description="Cytochrome c" evidence="6">
    <location>
        <begin position="38"/>
        <end position="246"/>
    </location>
</feature>
<dbReference type="PANTHER" id="PTHR35889">
    <property type="entry name" value="CYCLOINULO-OLIGOSACCHARIDE FRUCTANOTRANSFERASE-RELATED"/>
    <property type="match status" value="1"/>
</dbReference>
<feature type="signal peptide" evidence="5">
    <location>
        <begin position="1"/>
        <end position="34"/>
    </location>
</feature>
<keyword evidence="3" id="KW-0349">Heme</keyword>
<sequence precursor="true">MVLSRPCVSKPNGYWLKVLPAMAVVCVLSPLAHGAEPAADARGIEFFEKKIRPVLVEHCYECHSAKSKIVQGNLYLDSREGSRRGGDSGPAVVPAKGDESLILEALRHDSFEMPPKGKLPDAVIADFVKWIDLGAPDPREGAAPALKVVDIEAGRKFWSFQPPQRHSLPSVMNEAWTWTDIDRYVLAKLEEKSLRPAPDAERALLIRRLTFDLIGLPPTPEEIADFLADRSPLAVAKVVDRLLATPQFGERWGRHWLDVARYAESSGKERNVPYRMAWRYRDYVIDALNADMPYDQFIREQIAGDLLPADSTAERDRQLIATGFLAIGPQALTERVPEQFLLDVADEQLDATCRAFLASTAACARCHDHKFDPIPTTDYYGLIGIFRSTELLAGVQPLRREFSYARAAALGDEAQRLGPSRDLQTRIAKLERELDVCRNKVRDANKTKDPPQIELAKQAEAKTFAALTDLRSQAEGAEIRYAMAVRDVAQPVDYAVRIRGELDDLGPVVPRRFISVLTSERTRSVNRQHSGRLELAAWIASRDNPLTARVMVNRLWQHLFGTGLVESTDNFGLTGEKPSHPELLDYLSLRFMDEGWSIKRAIRTIVLSRVYQLSDQRDAAAYALDPGNRLLWRFGRRRLEAEAIRDAILFASGELDLRRPVNSETLKLPNLELGSTARLMAADDSLRCRGVYLPMLRNNVPGMLGLFDMADPSLVIGRREVTSVATQALYLMNSKFVMDQAKSLARRLLDEEPADVAARLELAYRRTLTRSPTAEEQRQVWEFVEQARANPSSKVAKSQVEIEAWANVCQALFGSAEFLYVH</sequence>
<keyword evidence="2 3" id="KW-0408">Iron</keyword>
<accession>A0A517YFW8</accession>
<dbReference type="Pfam" id="PF07587">
    <property type="entry name" value="PSD1"/>
    <property type="match status" value="1"/>
</dbReference>
<dbReference type="Pfam" id="PF07583">
    <property type="entry name" value="PSCyt2"/>
    <property type="match status" value="1"/>
</dbReference>
<proteinExistence type="predicted"/>
<dbReference type="GO" id="GO:0009055">
    <property type="term" value="F:electron transfer activity"/>
    <property type="evidence" value="ECO:0007669"/>
    <property type="project" value="InterPro"/>
</dbReference>
<evidence type="ECO:0000313" key="8">
    <source>
        <dbReference type="Proteomes" id="UP000315017"/>
    </source>
</evidence>
<dbReference type="PANTHER" id="PTHR35889:SF3">
    <property type="entry name" value="F-BOX DOMAIN-CONTAINING PROTEIN"/>
    <property type="match status" value="1"/>
</dbReference>
<dbReference type="EMBL" id="CP036274">
    <property type="protein sequence ID" value="QDU29123.1"/>
    <property type="molecule type" value="Genomic_DNA"/>
</dbReference>
<dbReference type="GO" id="GO:0046872">
    <property type="term" value="F:metal ion binding"/>
    <property type="evidence" value="ECO:0007669"/>
    <property type="project" value="UniProtKB-KW"/>
</dbReference>
<evidence type="ECO:0000256" key="3">
    <source>
        <dbReference type="PROSITE-ProRule" id="PRU00433"/>
    </source>
</evidence>
<reference evidence="7 8" key="1">
    <citation type="submission" date="2019-02" db="EMBL/GenBank/DDBJ databases">
        <title>Deep-cultivation of Planctomycetes and their phenomic and genomic characterization uncovers novel biology.</title>
        <authorList>
            <person name="Wiegand S."/>
            <person name="Jogler M."/>
            <person name="Boedeker C."/>
            <person name="Pinto D."/>
            <person name="Vollmers J."/>
            <person name="Rivas-Marin E."/>
            <person name="Kohn T."/>
            <person name="Peeters S.H."/>
            <person name="Heuer A."/>
            <person name="Rast P."/>
            <person name="Oberbeckmann S."/>
            <person name="Bunk B."/>
            <person name="Jeske O."/>
            <person name="Meyerdierks A."/>
            <person name="Storesund J.E."/>
            <person name="Kallscheuer N."/>
            <person name="Luecker S."/>
            <person name="Lage O.M."/>
            <person name="Pohl T."/>
            <person name="Merkel B.J."/>
            <person name="Hornburger P."/>
            <person name="Mueller R.-W."/>
            <person name="Bruemmer F."/>
            <person name="Labrenz M."/>
            <person name="Spormann A.M."/>
            <person name="Op den Camp H."/>
            <person name="Overmann J."/>
            <person name="Amann R."/>
            <person name="Jetten M.S.M."/>
            <person name="Mascher T."/>
            <person name="Medema M.H."/>
            <person name="Devos D.P."/>
            <person name="Kaster A.-K."/>
            <person name="Ovreas L."/>
            <person name="Rohde M."/>
            <person name="Galperin M.Y."/>
            <person name="Jogler C."/>
        </authorList>
    </citation>
    <scope>NUCLEOTIDE SEQUENCE [LARGE SCALE GENOMIC DNA]</scope>
    <source>
        <strain evidence="7 8">ETA_A8</strain>
    </source>
</reference>
<dbReference type="OrthoDB" id="127107at2"/>
<evidence type="ECO:0000256" key="5">
    <source>
        <dbReference type="SAM" id="SignalP"/>
    </source>
</evidence>
<dbReference type="GO" id="GO:0020037">
    <property type="term" value="F:heme binding"/>
    <property type="evidence" value="ECO:0007669"/>
    <property type="project" value="InterPro"/>
</dbReference>
<keyword evidence="8" id="KW-1185">Reference proteome</keyword>
<feature type="chain" id="PRO_5022202364" evidence="5">
    <location>
        <begin position="35"/>
        <end position="822"/>
    </location>
</feature>
<dbReference type="InterPro" id="IPR009056">
    <property type="entry name" value="Cyt_c-like_dom"/>
</dbReference>
<dbReference type="PROSITE" id="PS51007">
    <property type="entry name" value="CYTC"/>
    <property type="match status" value="1"/>
</dbReference>
<evidence type="ECO:0000259" key="6">
    <source>
        <dbReference type="PROSITE" id="PS51007"/>
    </source>
</evidence>